<dbReference type="Gene3D" id="3.90.25.10">
    <property type="entry name" value="UDP-galactose 4-epimerase, domain 1"/>
    <property type="match status" value="1"/>
</dbReference>
<reference evidence="1 2" key="1">
    <citation type="submission" date="2020-02" db="EMBL/GenBank/DDBJ databases">
        <title>Draft genome sequence of Haematococcus lacustris strain NIES-144.</title>
        <authorList>
            <person name="Morimoto D."/>
            <person name="Nakagawa S."/>
            <person name="Yoshida T."/>
            <person name="Sawayama S."/>
        </authorList>
    </citation>
    <scope>NUCLEOTIDE SEQUENCE [LARGE SCALE GENOMIC DNA]</scope>
    <source>
        <strain evidence="1 2">NIES-144</strain>
    </source>
</reference>
<evidence type="ECO:0000313" key="2">
    <source>
        <dbReference type="Proteomes" id="UP000485058"/>
    </source>
</evidence>
<proteinExistence type="predicted"/>
<gene>
    <name evidence="1" type="ORF">HaLaN_33031</name>
</gene>
<dbReference type="AlphaFoldDB" id="A0A6A0AMW0"/>
<comment type="caution">
    <text evidence="1">The sequence shown here is derived from an EMBL/GenBank/DDBJ whole genome shotgun (WGS) entry which is preliminary data.</text>
</comment>
<organism evidence="1 2">
    <name type="scientific">Haematococcus lacustris</name>
    <name type="common">Green alga</name>
    <name type="synonym">Haematococcus pluvialis</name>
    <dbReference type="NCBI Taxonomy" id="44745"/>
    <lineage>
        <taxon>Eukaryota</taxon>
        <taxon>Viridiplantae</taxon>
        <taxon>Chlorophyta</taxon>
        <taxon>core chlorophytes</taxon>
        <taxon>Chlorophyceae</taxon>
        <taxon>CS clade</taxon>
        <taxon>Chlamydomonadales</taxon>
        <taxon>Haematococcaceae</taxon>
        <taxon>Haematococcus</taxon>
    </lineage>
</organism>
<name>A0A6A0AMW0_HAELA</name>
<dbReference type="Proteomes" id="UP000485058">
    <property type="component" value="Unassembled WGS sequence"/>
</dbReference>
<feature type="non-terminal residue" evidence="1">
    <location>
        <position position="1"/>
    </location>
</feature>
<dbReference type="Gene3D" id="3.40.50.720">
    <property type="entry name" value="NAD(P)-binding Rossmann-like Domain"/>
    <property type="match status" value="1"/>
</dbReference>
<dbReference type="EMBL" id="BLLF01009148">
    <property type="protein sequence ID" value="GFH33633.1"/>
    <property type="molecule type" value="Genomic_DNA"/>
</dbReference>
<keyword evidence="2" id="KW-1185">Reference proteome</keyword>
<sequence>VDLLLGDPTKAKKVLGWNPQATSLEALCNEMVDADIEMAQNPRAYLKY</sequence>
<protein>
    <submittedName>
        <fullName evidence="1">GDP-mannose 4,6-dehydratase</fullName>
    </submittedName>
</protein>
<accession>A0A6A0AMW0</accession>
<evidence type="ECO:0000313" key="1">
    <source>
        <dbReference type="EMBL" id="GFH33633.1"/>
    </source>
</evidence>